<feature type="non-terminal residue" evidence="1">
    <location>
        <position position="112"/>
    </location>
</feature>
<proteinExistence type="predicted"/>
<protein>
    <submittedName>
        <fullName evidence="1">Uncharacterized protein</fullName>
    </submittedName>
</protein>
<name>X1AJ28_9ZZZZ</name>
<accession>X1AJ28</accession>
<dbReference type="EMBL" id="BART01009882">
    <property type="protein sequence ID" value="GAG82204.1"/>
    <property type="molecule type" value="Genomic_DNA"/>
</dbReference>
<comment type="caution">
    <text evidence="1">The sequence shown here is derived from an EMBL/GenBank/DDBJ whole genome shotgun (WGS) entry which is preliminary data.</text>
</comment>
<dbReference type="AlphaFoldDB" id="X1AJ28"/>
<sequence length="112" mass="13030">MKLAFMDIGELGWSMYIAAHVRWYKEKTSDEVAVMTYPDRRCLYDGLADVVMNLPSTFYTAFDTRKQNCLGIQKVLPDVVKNFLSAHLTNGYRVPDYFIMRCKPQFGDKLIF</sequence>
<organism evidence="1">
    <name type="scientific">marine sediment metagenome</name>
    <dbReference type="NCBI Taxonomy" id="412755"/>
    <lineage>
        <taxon>unclassified sequences</taxon>
        <taxon>metagenomes</taxon>
        <taxon>ecological metagenomes</taxon>
    </lineage>
</organism>
<reference evidence="1" key="1">
    <citation type="journal article" date="2014" name="Front. Microbiol.">
        <title>High frequency of phylogenetically diverse reductive dehalogenase-homologous genes in deep subseafloor sedimentary metagenomes.</title>
        <authorList>
            <person name="Kawai M."/>
            <person name="Futagami T."/>
            <person name="Toyoda A."/>
            <person name="Takaki Y."/>
            <person name="Nishi S."/>
            <person name="Hori S."/>
            <person name="Arai W."/>
            <person name="Tsubouchi T."/>
            <person name="Morono Y."/>
            <person name="Uchiyama I."/>
            <person name="Ito T."/>
            <person name="Fujiyama A."/>
            <person name="Inagaki F."/>
            <person name="Takami H."/>
        </authorList>
    </citation>
    <scope>NUCLEOTIDE SEQUENCE</scope>
    <source>
        <strain evidence="1">Expedition CK06-06</strain>
    </source>
</reference>
<evidence type="ECO:0000313" key="1">
    <source>
        <dbReference type="EMBL" id="GAG82204.1"/>
    </source>
</evidence>
<gene>
    <name evidence="1" type="ORF">S01H4_21740</name>
</gene>